<evidence type="ECO:0000313" key="2">
    <source>
        <dbReference type="Proteomes" id="UP000287872"/>
    </source>
</evidence>
<sequence>MKTTSNYGLKKPEGTDIVDIADINSNMDIVDLKLKEIDNKSSNITVPVTKVNGKTGDVVLSATDIKTGDGGTVASSLTETVRQIATKSKTDHTHSGTYEPVLPIERKRKITSGTAIPTGGADGDIYMQYE</sequence>
<dbReference type="AlphaFoldDB" id="A0A401UM41"/>
<dbReference type="Proteomes" id="UP000287872">
    <property type="component" value="Unassembled WGS sequence"/>
</dbReference>
<dbReference type="EMBL" id="BHYK01000011">
    <property type="protein sequence ID" value="GCD10602.1"/>
    <property type="molecule type" value="Genomic_DNA"/>
</dbReference>
<organism evidence="1 2">
    <name type="scientific">Clostridium tagluense</name>
    <dbReference type="NCBI Taxonomy" id="360422"/>
    <lineage>
        <taxon>Bacteria</taxon>
        <taxon>Bacillati</taxon>
        <taxon>Bacillota</taxon>
        <taxon>Clostridia</taxon>
        <taxon>Eubacteriales</taxon>
        <taxon>Clostridiaceae</taxon>
        <taxon>Clostridium</taxon>
    </lineage>
</organism>
<evidence type="ECO:0000313" key="1">
    <source>
        <dbReference type="EMBL" id="GCD10602.1"/>
    </source>
</evidence>
<dbReference type="RefSeq" id="WP_125001520.1">
    <property type="nucleotide sequence ID" value="NZ_BHYK01000011.1"/>
</dbReference>
<protein>
    <submittedName>
        <fullName evidence="1">Uncharacterized protein</fullName>
    </submittedName>
</protein>
<dbReference type="OrthoDB" id="1937933at2"/>
<name>A0A401UM41_9CLOT</name>
<keyword evidence="2" id="KW-1185">Reference proteome</keyword>
<proteinExistence type="predicted"/>
<accession>A0A401UM41</accession>
<reference evidence="1 2" key="1">
    <citation type="submission" date="2018-11" db="EMBL/GenBank/DDBJ databases">
        <title>Genome sequencing and assembly of Clostridium tagluense strain A121.</title>
        <authorList>
            <person name="Murakami T."/>
            <person name="Segawa T."/>
            <person name="Shcherbakova V.A."/>
            <person name="Mori H."/>
            <person name="Yoshimura Y."/>
        </authorList>
    </citation>
    <scope>NUCLEOTIDE SEQUENCE [LARGE SCALE GENOMIC DNA]</scope>
    <source>
        <strain evidence="1 2">A121</strain>
    </source>
</reference>
<comment type="caution">
    <text evidence="1">The sequence shown here is derived from an EMBL/GenBank/DDBJ whole genome shotgun (WGS) entry which is preliminary data.</text>
</comment>
<gene>
    <name evidence="1" type="ORF">Ctaglu_22250</name>
</gene>